<protein>
    <recommendedName>
        <fullName evidence="4">C-terminal of Roc (COR) domain-containing protein</fullName>
    </recommendedName>
</protein>
<name>A0ABD3H7B2_9MARC</name>
<dbReference type="Pfam" id="PF08477">
    <property type="entry name" value="Roc"/>
    <property type="match status" value="1"/>
</dbReference>
<feature type="compositionally biased region" description="Polar residues" evidence="1">
    <location>
        <begin position="1150"/>
        <end position="1163"/>
    </location>
</feature>
<dbReference type="Gene3D" id="3.40.50.300">
    <property type="entry name" value="P-loop containing nucleotide triphosphate hydrolases"/>
    <property type="match status" value="1"/>
</dbReference>
<gene>
    <name evidence="2" type="ORF">R1sor_013010</name>
</gene>
<evidence type="ECO:0000313" key="2">
    <source>
        <dbReference type="EMBL" id="KAL3686701.1"/>
    </source>
</evidence>
<feature type="compositionally biased region" description="Basic and acidic residues" evidence="1">
    <location>
        <begin position="1172"/>
        <end position="1184"/>
    </location>
</feature>
<keyword evidence="3" id="KW-1185">Reference proteome</keyword>
<dbReference type="SUPFAM" id="SSF52047">
    <property type="entry name" value="RNI-like"/>
    <property type="match status" value="1"/>
</dbReference>
<dbReference type="SUPFAM" id="SSF52540">
    <property type="entry name" value="P-loop containing nucleoside triphosphate hydrolases"/>
    <property type="match status" value="1"/>
</dbReference>
<comment type="caution">
    <text evidence="2">The sequence shown here is derived from an EMBL/GenBank/DDBJ whole genome shotgun (WGS) entry which is preliminary data.</text>
</comment>
<dbReference type="InterPro" id="IPR027417">
    <property type="entry name" value="P-loop_NTPase"/>
</dbReference>
<evidence type="ECO:0000313" key="3">
    <source>
        <dbReference type="Proteomes" id="UP001633002"/>
    </source>
</evidence>
<dbReference type="Gene3D" id="3.80.10.10">
    <property type="entry name" value="Ribonuclease Inhibitor"/>
    <property type="match status" value="1"/>
</dbReference>
<dbReference type="Proteomes" id="UP001633002">
    <property type="component" value="Unassembled WGS sequence"/>
</dbReference>
<sequence>MKVETLDETCNRWEKVIVQLSTDPPKKFDLVQLWALSNEQNNKLLAQQQNTPTLAAAEAKEVEDFTKAKDEKEAEDLTKAKEIQTKVLRAVAGCRTIEQLLIRDASFGRYGTGFNVFEPIEWELFFTKLLSNTVLRSVIIEGSSSFYDSILPPFTSYLANSVTLENLRIGELLRDAQVIPKRRIRRLGAATVEKLSEALVQSKTLEFLQIGCVEVANIHILLKAFTAYPRNQSLQVLEIDEYIGWLGYALPSLLSCEHSSLKEIRLNVLTCTELDVEQTSAIGCALHMATSLERFTLVTDLRSPVDRKLTYNVQDAIDVMDELVKASRGSSALKLDICILRDYMNSELSDWLVRALSRYSNVDRLQLKSLRGGSFELHELLPIFEAVKSTFFLQNLSVKNIKGAVAWKHLAECLQSNSSLRRLTYEDSSDLDETSFKCLMELLQVNINLEEIDFGSSSWSSDGRVALAREALKRNKTLKTNLETLGGAGLSLNGPRSGRLFLCGSPNAGKTRLRATMMKTRNKKSWLKKVVGGSKKKGVEVELLRDDEEMQVSIWDLAGQWIFRALEDLIFPRASQTCLFVFIFNPLEDNGEKVKPDLGQALRTQLTSWLRFVASNSQVTGHCLPHVMVVVTHRDKMVNQESGWAKFIVNDLQEKFDGVINLLGGDELYFIDAQSTKDVQPMTEKILRLFQESLRQKSPVVPLACAQLSSKLAKRPLEVINCPVWHIDTLYSFFSQELKVLQAKSFDLRVKSERKILEAIALYMHDSGSIVMVPETEMVVVDVNWLMDKFLGRLICQGHNSDFKDGSIHLSPDGFVADFELQDILLKLWTKHRRQGITFDIRILEDLLVKLDLCYHSINRKGEGRFFAPSLFGKDESKQRVTDAGQFSLEWTNSDPNQWGFLGFRLQCQDKERTVLTPAVFPRFQIHLRNKIKGMGVEMVQENFDCSHDYTRLHVNGYYIIVERSGHLRDSVDILVRYPKFKRREKAAAMAFVKQSLVEGFRAYSASPKGCPGVALVVAFIRAECVRKLTPHLHRVSNQVVVVEDLKKQFTEDVEKKLEVVELDGQQWGEDNFLLDYQHPWPRVPHPQANLLNHSELALELLERKDVEDVVKTVRSRREERIENLKTLVEDLDASIVTNESLKSEKDKSGLQTTTVTSGTNSPAGEEEVLEDEKNGSEVDRDSHLSERDAELLNLITSMVDKKRGISDGDFGSFEELERHSIRRDLARIISIQRELRAHLTLMMSKVDKMIGYTDALKKAKMPRRPFLTLDDMGFGKRLGAAVQFGTPVRLHLMCESHAGPHVIERQPGWGVCVTKENKEWLRLISVNSLTIAWFLLKSGVQLVVPSHPGPGPVKEVEFSELGVGMKGALTVTDVTVETLKNRDNMRLAPGDEMTSEAWTFLKNCMAAKLDYAQDFRLHLVKYKATPGSVNESHAWLCQSCITRGQQNGILSKVGQQDHASN</sequence>
<proteinExistence type="predicted"/>
<feature type="region of interest" description="Disordered" evidence="1">
    <location>
        <begin position="1142"/>
        <end position="1184"/>
    </location>
</feature>
<organism evidence="2 3">
    <name type="scientific">Riccia sorocarpa</name>
    <dbReference type="NCBI Taxonomy" id="122646"/>
    <lineage>
        <taxon>Eukaryota</taxon>
        <taxon>Viridiplantae</taxon>
        <taxon>Streptophyta</taxon>
        <taxon>Embryophyta</taxon>
        <taxon>Marchantiophyta</taxon>
        <taxon>Marchantiopsida</taxon>
        <taxon>Marchantiidae</taxon>
        <taxon>Marchantiales</taxon>
        <taxon>Ricciaceae</taxon>
        <taxon>Riccia</taxon>
    </lineage>
</organism>
<reference evidence="2 3" key="1">
    <citation type="submission" date="2024-09" db="EMBL/GenBank/DDBJ databases">
        <title>Chromosome-scale assembly of Riccia sorocarpa.</title>
        <authorList>
            <person name="Paukszto L."/>
        </authorList>
    </citation>
    <scope>NUCLEOTIDE SEQUENCE [LARGE SCALE GENOMIC DNA]</scope>
    <source>
        <strain evidence="2">LP-2024</strain>
        <tissue evidence="2">Aerial parts of the thallus</tissue>
    </source>
</reference>
<dbReference type="PANTHER" id="PTHR47679:SF1">
    <property type="entry name" value="PROTEIN TORNADO 1"/>
    <property type="match status" value="1"/>
</dbReference>
<dbReference type="EMBL" id="JBJQOH010000004">
    <property type="protein sequence ID" value="KAL3686701.1"/>
    <property type="molecule type" value="Genomic_DNA"/>
</dbReference>
<evidence type="ECO:0008006" key="4">
    <source>
        <dbReference type="Google" id="ProtNLM"/>
    </source>
</evidence>
<accession>A0ABD3H7B2</accession>
<dbReference type="PANTHER" id="PTHR47679">
    <property type="entry name" value="PROTEIN TORNADO 1"/>
    <property type="match status" value="1"/>
</dbReference>
<dbReference type="InterPro" id="IPR032675">
    <property type="entry name" value="LRR_dom_sf"/>
</dbReference>
<evidence type="ECO:0000256" key="1">
    <source>
        <dbReference type="SAM" id="MobiDB-lite"/>
    </source>
</evidence>